<name>A0ABS8V1F4_DATST</name>
<gene>
    <name evidence="1" type="ORF">HAX54_026636</name>
</gene>
<dbReference type="EMBL" id="JACEIK010003231">
    <property type="protein sequence ID" value="MCD9640901.1"/>
    <property type="molecule type" value="Genomic_DNA"/>
</dbReference>
<dbReference type="Proteomes" id="UP000823775">
    <property type="component" value="Unassembled WGS sequence"/>
</dbReference>
<protein>
    <submittedName>
        <fullName evidence="1">Uncharacterized protein</fullName>
    </submittedName>
</protein>
<evidence type="ECO:0000313" key="1">
    <source>
        <dbReference type="EMBL" id="MCD9640901.1"/>
    </source>
</evidence>
<accession>A0ABS8V1F4</accession>
<reference evidence="1 2" key="1">
    <citation type="journal article" date="2021" name="BMC Genomics">
        <title>Datura genome reveals duplications of psychoactive alkaloid biosynthetic genes and high mutation rate following tissue culture.</title>
        <authorList>
            <person name="Rajewski A."/>
            <person name="Carter-House D."/>
            <person name="Stajich J."/>
            <person name="Litt A."/>
        </authorList>
    </citation>
    <scope>NUCLEOTIDE SEQUENCE [LARGE SCALE GENOMIC DNA]</scope>
    <source>
        <strain evidence="1">AR-01</strain>
    </source>
</reference>
<keyword evidence="2" id="KW-1185">Reference proteome</keyword>
<evidence type="ECO:0000313" key="2">
    <source>
        <dbReference type="Proteomes" id="UP000823775"/>
    </source>
</evidence>
<organism evidence="1 2">
    <name type="scientific">Datura stramonium</name>
    <name type="common">Jimsonweed</name>
    <name type="synonym">Common thornapple</name>
    <dbReference type="NCBI Taxonomy" id="4076"/>
    <lineage>
        <taxon>Eukaryota</taxon>
        <taxon>Viridiplantae</taxon>
        <taxon>Streptophyta</taxon>
        <taxon>Embryophyta</taxon>
        <taxon>Tracheophyta</taxon>
        <taxon>Spermatophyta</taxon>
        <taxon>Magnoliopsida</taxon>
        <taxon>eudicotyledons</taxon>
        <taxon>Gunneridae</taxon>
        <taxon>Pentapetalae</taxon>
        <taxon>asterids</taxon>
        <taxon>lamiids</taxon>
        <taxon>Solanales</taxon>
        <taxon>Solanaceae</taxon>
        <taxon>Solanoideae</taxon>
        <taxon>Datureae</taxon>
        <taxon>Datura</taxon>
    </lineage>
</organism>
<proteinExistence type="predicted"/>
<comment type="caution">
    <text evidence="1">The sequence shown here is derived from an EMBL/GenBank/DDBJ whole genome shotgun (WGS) entry which is preliminary data.</text>
</comment>
<sequence length="146" mass="16349">MGRKVVKGKGKACSSHIKEFNICDIDDNIKETRIHYHIVGKNVAKKSLWELNTFNNGNFRGCGVEKENVSVVRMLVKEGRGFIGGKSAIDRRFANWICDPSLGPLMLQVICVVSAIYLRYTVLHWQFAGVSAGQMLKIPAFCLFVT</sequence>